<protein>
    <recommendedName>
        <fullName evidence="4">FLYWCH-type domain-containing protein</fullName>
    </recommendedName>
</protein>
<dbReference type="GO" id="GO:0008270">
    <property type="term" value="F:zinc ion binding"/>
    <property type="evidence" value="ECO:0007669"/>
    <property type="project" value="UniProtKB-KW"/>
</dbReference>
<keyword evidence="1" id="KW-0479">Metal-binding</keyword>
<evidence type="ECO:0000256" key="1">
    <source>
        <dbReference type="ARBA" id="ARBA00022723"/>
    </source>
</evidence>
<dbReference type="OrthoDB" id="6578237at2759"/>
<dbReference type="Pfam" id="PF04500">
    <property type="entry name" value="FLYWCH"/>
    <property type="match status" value="1"/>
</dbReference>
<dbReference type="InterPro" id="IPR007588">
    <property type="entry name" value="Znf_FLYWCH"/>
</dbReference>
<evidence type="ECO:0000259" key="4">
    <source>
        <dbReference type="Pfam" id="PF04500"/>
    </source>
</evidence>
<proteinExistence type="predicted"/>
<evidence type="ECO:0000256" key="3">
    <source>
        <dbReference type="ARBA" id="ARBA00022833"/>
    </source>
</evidence>
<accession>A0A6G0T9Q0</accession>
<evidence type="ECO:0000313" key="6">
    <source>
        <dbReference type="Proteomes" id="UP000475862"/>
    </source>
</evidence>
<keyword evidence="6" id="KW-1185">Reference proteome</keyword>
<dbReference type="EMBL" id="VYZN01000053">
    <property type="protein sequence ID" value="KAE9527352.1"/>
    <property type="molecule type" value="Genomic_DNA"/>
</dbReference>
<comment type="caution">
    <text evidence="5">The sequence shown here is derived from an EMBL/GenBank/DDBJ whole genome shotgun (WGS) entry which is preliminary data.</text>
</comment>
<dbReference type="AlphaFoldDB" id="A0A6G0T9Q0"/>
<keyword evidence="2" id="KW-0863">Zinc-finger</keyword>
<dbReference type="PANTHER" id="PTHR47160">
    <property type="entry name" value="PUTATIVE-RELATED"/>
    <property type="match status" value="1"/>
</dbReference>
<evidence type="ECO:0000313" key="5">
    <source>
        <dbReference type="EMBL" id="KAE9527352.1"/>
    </source>
</evidence>
<dbReference type="Proteomes" id="UP000475862">
    <property type="component" value="Unassembled WGS sequence"/>
</dbReference>
<name>A0A6G0T9Q0_APHGL</name>
<reference evidence="5 6" key="1">
    <citation type="submission" date="2019-08" db="EMBL/GenBank/DDBJ databases">
        <title>The genome of the soybean aphid Biotype 1, its phylome, world population structure and adaptation to the North American continent.</title>
        <authorList>
            <person name="Giordano R."/>
            <person name="Donthu R.K."/>
            <person name="Hernandez A.G."/>
            <person name="Wright C.L."/>
            <person name="Zimin A.V."/>
        </authorList>
    </citation>
    <scope>NUCLEOTIDE SEQUENCE [LARGE SCALE GENOMIC DNA]</scope>
    <source>
        <tissue evidence="5">Whole aphids</tissue>
    </source>
</reference>
<evidence type="ECO:0000256" key="2">
    <source>
        <dbReference type="ARBA" id="ARBA00022771"/>
    </source>
</evidence>
<feature type="domain" description="FLYWCH-type" evidence="4">
    <location>
        <begin position="14"/>
        <end position="76"/>
    </location>
</feature>
<dbReference type="PANTHER" id="PTHR47160:SF8">
    <property type="entry name" value="MULE TRANSPOSASE DOMAIN-CONTAINING PROTEIN"/>
    <property type="match status" value="1"/>
</dbReference>
<dbReference type="Gene3D" id="2.20.25.240">
    <property type="match status" value="1"/>
</dbReference>
<keyword evidence="3" id="KW-0862">Zinc</keyword>
<sequence length="493" mass="56705">MEKKVPHCLKMELINSNKKHPQVAYLGFLFNFHKECSNLIRWRCSKNSSMKCPCFLKTSLNINNPIFISVNNDHVHQGNENFISAKKIKNVIVEKAKLTSDSPAQIFAEVVSNIHQSVLAELPREEYLKRTIRNHRAFNDPPKPTSVNELIIEGEYREYGNERFLLYDNSPNANNRILMFATDNYLSLLAKSDTWFVDENFGLVPEFFKQLYVIRVQINTVFVTAVYCILQKKNQSTYEEIFSVILNECQARDLYPDPLNVHLDFEIAVINAAKNIFGSHITIHGCFYHLCQSTHRKIQKLGLSGIYKNDINFRQFCGMLDGLAFLPQDKVLEEMASLKEIMPPDAEDLLTYFDSYYVNGSYRRVGSASTLLNFRNIPPIFPLSSWNVHNTTLIGGHRTNNMTEGWNNRFAKFCGHKHPTIWKLIRKIKMEISADDAKLALDAVGDSRSVRKLGQTRTIETRLKNLCIQIQEGKIGVLDFLTAVSHNIRKRCD</sequence>
<organism evidence="5 6">
    <name type="scientific">Aphis glycines</name>
    <name type="common">Soybean aphid</name>
    <dbReference type="NCBI Taxonomy" id="307491"/>
    <lineage>
        <taxon>Eukaryota</taxon>
        <taxon>Metazoa</taxon>
        <taxon>Ecdysozoa</taxon>
        <taxon>Arthropoda</taxon>
        <taxon>Hexapoda</taxon>
        <taxon>Insecta</taxon>
        <taxon>Pterygota</taxon>
        <taxon>Neoptera</taxon>
        <taxon>Paraneoptera</taxon>
        <taxon>Hemiptera</taxon>
        <taxon>Sternorrhyncha</taxon>
        <taxon>Aphidomorpha</taxon>
        <taxon>Aphidoidea</taxon>
        <taxon>Aphididae</taxon>
        <taxon>Aphidini</taxon>
        <taxon>Aphis</taxon>
        <taxon>Aphis</taxon>
    </lineage>
</organism>
<gene>
    <name evidence="5" type="ORF">AGLY_013050</name>
</gene>